<dbReference type="Proteomes" id="UP000717696">
    <property type="component" value="Unassembled WGS sequence"/>
</dbReference>
<dbReference type="OrthoDB" id="5424209at2759"/>
<evidence type="ECO:0000313" key="1">
    <source>
        <dbReference type="EMBL" id="KAH7155363.1"/>
    </source>
</evidence>
<evidence type="ECO:0000313" key="2">
    <source>
        <dbReference type="Proteomes" id="UP000717696"/>
    </source>
</evidence>
<sequence>MNRSGQDQISSEEPKHRHCRPVFKTTFRAASPCLRRLPLDTKDYALPEMIQVKEPTIKERTRGILNRYGLLDKETEVRIAYRVNLQVASKGLPTLLIVTKWGTVDAGRKWTQAAEDMVALVDETFQTPAHMRMVLDVEMIAPRLVLPVYFDTVRNRPDLQAAWPRISSIVSDRLEAHEATFDKMNSLSLFRVGNSPELEQNPITVYISVDFESDETQWDTVVDDIRSNCRDEGWTDLSIHIEHNEIFTGLLFDCKVVTGTVA</sequence>
<organism evidence="1 2">
    <name type="scientific">Dactylonectria estremocensis</name>
    <dbReference type="NCBI Taxonomy" id="1079267"/>
    <lineage>
        <taxon>Eukaryota</taxon>
        <taxon>Fungi</taxon>
        <taxon>Dikarya</taxon>
        <taxon>Ascomycota</taxon>
        <taxon>Pezizomycotina</taxon>
        <taxon>Sordariomycetes</taxon>
        <taxon>Hypocreomycetidae</taxon>
        <taxon>Hypocreales</taxon>
        <taxon>Nectriaceae</taxon>
        <taxon>Dactylonectria</taxon>
    </lineage>
</organism>
<gene>
    <name evidence="1" type="ORF">B0J13DRAFT_604376</name>
</gene>
<protein>
    <submittedName>
        <fullName evidence="1">Uncharacterized protein</fullName>
    </submittedName>
</protein>
<accession>A0A9P9F4G5</accession>
<reference evidence="1" key="1">
    <citation type="journal article" date="2021" name="Nat. Commun.">
        <title>Genetic determinants of endophytism in the Arabidopsis root mycobiome.</title>
        <authorList>
            <person name="Mesny F."/>
            <person name="Miyauchi S."/>
            <person name="Thiergart T."/>
            <person name="Pickel B."/>
            <person name="Atanasova L."/>
            <person name="Karlsson M."/>
            <person name="Huettel B."/>
            <person name="Barry K.W."/>
            <person name="Haridas S."/>
            <person name="Chen C."/>
            <person name="Bauer D."/>
            <person name="Andreopoulos W."/>
            <person name="Pangilinan J."/>
            <person name="LaButti K."/>
            <person name="Riley R."/>
            <person name="Lipzen A."/>
            <person name="Clum A."/>
            <person name="Drula E."/>
            <person name="Henrissat B."/>
            <person name="Kohler A."/>
            <person name="Grigoriev I.V."/>
            <person name="Martin F.M."/>
            <person name="Hacquard S."/>
        </authorList>
    </citation>
    <scope>NUCLEOTIDE SEQUENCE</scope>
    <source>
        <strain evidence="1">MPI-CAGE-AT-0021</strain>
    </source>
</reference>
<proteinExistence type="predicted"/>
<name>A0A9P9F4G5_9HYPO</name>
<comment type="caution">
    <text evidence="1">The sequence shown here is derived from an EMBL/GenBank/DDBJ whole genome shotgun (WGS) entry which is preliminary data.</text>
</comment>
<dbReference type="EMBL" id="JAGMUU010000004">
    <property type="protein sequence ID" value="KAH7155363.1"/>
    <property type="molecule type" value="Genomic_DNA"/>
</dbReference>
<dbReference type="AlphaFoldDB" id="A0A9P9F4G5"/>
<keyword evidence="2" id="KW-1185">Reference proteome</keyword>